<gene>
    <name evidence="2" type="ORF">PAECIP111893_03254</name>
</gene>
<accession>A0ABM9CDJ1</accession>
<feature type="transmembrane region" description="Helical" evidence="1">
    <location>
        <begin position="6"/>
        <end position="22"/>
    </location>
</feature>
<reference evidence="2" key="1">
    <citation type="submission" date="2022-01" db="EMBL/GenBank/DDBJ databases">
        <authorList>
            <person name="Criscuolo A."/>
        </authorList>
    </citation>
    <scope>NUCLEOTIDE SEQUENCE</scope>
    <source>
        <strain evidence="2">CIP111893</strain>
    </source>
</reference>
<keyword evidence="1" id="KW-0812">Transmembrane</keyword>
<proteinExistence type="predicted"/>
<comment type="caution">
    <text evidence="2">The sequence shown here is derived from an EMBL/GenBank/DDBJ whole genome shotgun (WGS) entry which is preliminary data.</text>
</comment>
<evidence type="ECO:0000313" key="2">
    <source>
        <dbReference type="EMBL" id="CAH1210717.1"/>
    </source>
</evidence>
<keyword evidence="3" id="KW-1185">Reference proteome</keyword>
<dbReference type="EMBL" id="CAKMMF010000018">
    <property type="protein sequence ID" value="CAH1210717.1"/>
    <property type="molecule type" value="Genomic_DNA"/>
</dbReference>
<organism evidence="2 3">
    <name type="scientific">Paenibacillus plantiphilus</name>
    <dbReference type="NCBI Taxonomy" id="2905650"/>
    <lineage>
        <taxon>Bacteria</taxon>
        <taxon>Bacillati</taxon>
        <taxon>Bacillota</taxon>
        <taxon>Bacilli</taxon>
        <taxon>Bacillales</taxon>
        <taxon>Paenibacillaceae</taxon>
        <taxon>Paenibacillus</taxon>
    </lineage>
</organism>
<keyword evidence="1" id="KW-0472">Membrane</keyword>
<evidence type="ECO:0000256" key="1">
    <source>
        <dbReference type="SAM" id="Phobius"/>
    </source>
</evidence>
<dbReference type="Proteomes" id="UP000838686">
    <property type="component" value="Unassembled WGS sequence"/>
</dbReference>
<dbReference type="RefSeq" id="WP_236343602.1">
    <property type="nucleotide sequence ID" value="NZ_CAKMMF010000018.1"/>
</dbReference>
<feature type="transmembrane region" description="Helical" evidence="1">
    <location>
        <begin position="29"/>
        <end position="49"/>
    </location>
</feature>
<protein>
    <recommendedName>
        <fullName evidence="4">YesK-like protein</fullName>
    </recommendedName>
</protein>
<evidence type="ECO:0000313" key="3">
    <source>
        <dbReference type="Proteomes" id="UP000838686"/>
    </source>
</evidence>
<sequence length="84" mass="9577">MSAFIFVATAAIIFFLLTVFLKDRKKKPYHLIVFNLIVAFISATLGIIMPNEMSLNGFLVFILYIIVSFGYILHGMKMNNRVKS</sequence>
<keyword evidence="1" id="KW-1133">Transmembrane helix</keyword>
<evidence type="ECO:0008006" key="4">
    <source>
        <dbReference type="Google" id="ProtNLM"/>
    </source>
</evidence>
<name>A0ABM9CDJ1_9BACL</name>
<feature type="transmembrane region" description="Helical" evidence="1">
    <location>
        <begin position="55"/>
        <end position="73"/>
    </location>
</feature>